<evidence type="ECO:0000313" key="2">
    <source>
        <dbReference type="EMBL" id="SDH86768.1"/>
    </source>
</evidence>
<dbReference type="RefSeq" id="WP_090409875.1">
    <property type="nucleotide sequence ID" value="NZ_FNDQ01000020.1"/>
</dbReference>
<dbReference type="EMBL" id="FNDQ01000020">
    <property type="protein sequence ID" value="SDH86768.1"/>
    <property type="molecule type" value="Genomic_DNA"/>
</dbReference>
<dbReference type="Proteomes" id="UP000243588">
    <property type="component" value="Unassembled WGS sequence"/>
</dbReference>
<reference evidence="3" key="1">
    <citation type="submission" date="2016-10" db="EMBL/GenBank/DDBJ databases">
        <authorList>
            <person name="Varghese N."/>
            <person name="Submissions S."/>
        </authorList>
    </citation>
    <scope>NUCLEOTIDE SEQUENCE [LARGE SCALE GENOMIC DNA]</scope>
    <source>
        <strain evidence="3">DSM 23313</strain>
    </source>
</reference>
<gene>
    <name evidence="2" type="ORF">SAMN05421818_12023</name>
</gene>
<evidence type="ECO:0000256" key="1">
    <source>
        <dbReference type="SAM" id="SignalP"/>
    </source>
</evidence>
<feature type="chain" id="PRO_5017277904" description="DUF4302 domain-containing protein" evidence="1">
    <location>
        <begin position="20"/>
        <end position="278"/>
    </location>
</feature>
<organism evidence="2 3">
    <name type="scientific">Myroides phaeus</name>
    <dbReference type="NCBI Taxonomy" id="702745"/>
    <lineage>
        <taxon>Bacteria</taxon>
        <taxon>Pseudomonadati</taxon>
        <taxon>Bacteroidota</taxon>
        <taxon>Flavobacteriia</taxon>
        <taxon>Flavobacteriales</taxon>
        <taxon>Flavobacteriaceae</taxon>
        <taxon>Myroides</taxon>
    </lineage>
</organism>
<accession>A0A1G8FX90</accession>
<protein>
    <recommendedName>
        <fullName evidence="4">DUF4302 domain-containing protein</fullName>
    </recommendedName>
</protein>
<evidence type="ECO:0000313" key="3">
    <source>
        <dbReference type="Proteomes" id="UP000243588"/>
    </source>
</evidence>
<dbReference type="InterPro" id="IPR025396">
    <property type="entry name" value="DUF4302"/>
</dbReference>
<evidence type="ECO:0008006" key="4">
    <source>
        <dbReference type="Google" id="ProtNLM"/>
    </source>
</evidence>
<name>A0A1G8FX90_9FLAO</name>
<proteinExistence type="predicted"/>
<feature type="signal peptide" evidence="1">
    <location>
        <begin position="1"/>
        <end position="19"/>
    </location>
</feature>
<dbReference type="AlphaFoldDB" id="A0A1G8FX90"/>
<keyword evidence="1" id="KW-0732">Signal</keyword>
<keyword evidence="3" id="KW-1185">Reference proteome</keyword>
<dbReference type="Pfam" id="PF14135">
    <property type="entry name" value="DUF4302"/>
    <property type="match status" value="1"/>
</dbReference>
<sequence>MRKNILKAFIAFGAIAMFASCSSDNFESKFDENPTERFENRKKDLTNNLLSSEFGWKATYFTNDQKYGGYTHLMKFKDATNVEMISDFDLNSYNGLKAIESEYKIGWSTTVSLMFNTPNHIHMLANNQIAPGKKGKGFEGDFEFLFKAKNGLDLDFITVRSNVDVKFERAQESDWEDIKFHNDTKNALNVKRNLVLIENGEETTFSFKFDRNTRWAWVLNADQTESVNGTGGIGIGFRKDGLVVSPAIEFEDGTSVSEFVKDGTTYVAQVGNNKVIIK</sequence>
<dbReference type="STRING" id="702745.SAMN05421818_12023"/>
<dbReference type="PROSITE" id="PS51257">
    <property type="entry name" value="PROKAR_LIPOPROTEIN"/>
    <property type="match status" value="1"/>
</dbReference>